<dbReference type="OrthoDB" id="305124at2759"/>
<gene>
    <name evidence="5" type="primary">Contig10503.g11207</name>
    <name evidence="5" type="ORF">STYLEM_16084</name>
</gene>
<feature type="region of interest" description="Disordered" evidence="4">
    <location>
        <begin position="356"/>
        <end position="475"/>
    </location>
</feature>
<feature type="compositionally biased region" description="Basic and acidic residues" evidence="4">
    <location>
        <begin position="463"/>
        <end position="475"/>
    </location>
</feature>
<feature type="region of interest" description="Disordered" evidence="4">
    <location>
        <begin position="120"/>
        <end position="147"/>
    </location>
</feature>
<feature type="region of interest" description="Disordered" evidence="4">
    <location>
        <begin position="1"/>
        <end position="78"/>
    </location>
</feature>
<dbReference type="GO" id="GO:0032040">
    <property type="term" value="C:small-subunit processome"/>
    <property type="evidence" value="ECO:0007669"/>
    <property type="project" value="InterPro"/>
</dbReference>
<dbReference type="AlphaFoldDB" id="A0A078B1C8"/>
<keyword evidence="3" id="KW-0539">Nucleus</keyword>
<organism evidence="5 6">
    <name type="scientific">Stylonychia lemnae</name>
    <name type="common">Ciliate</name>
    <dbReference type="NCBI Taxonomy" id="5949"/>
    <lineage>
        <taxon>Eukaryota</taxon>
        <taxon>Sar</taxon>
        <taxon>Alveolata</taxon>
        <taxon>Ciliophora</taxon>
        <taxon>Intramacronucleata</taxon>
        <taxon>Spirotrichea</taxon>
        <taxon>Stichotrichia</taxon>
        <taxon>Sporadotrichida</taxon>
        <taxon>Oxytrichidae</taxon>
        <taxon>Stylonychinae</taxon>
        <taxon>Stylonychia</taxon>
    </lineage>
</organism>
<accession>A0A078B1C8</accession>
<comment type="subcellular location">
    <subcellularLocation>
        <location evidence="1">Nucleus</location>
        <location evidence="1">Nucleolus</location>
    </subcellularLocation>
</comment>
<reference evidence="5 6" key="1">
    <citation type="submission" date="2014-06" db="EMBL/GenBank/DDBJ databases">
        <authorList>
            <person name="Swart Estienne"/>
        </authorList>
    </citation>
    <scope>NUCLEOTIDE SEQUENCE [LARGE SCALE GENOMIC DNA]</scope>
    <source>
        <strain evidence="5 6">130c</strain>
    </source>
</reference>
<keyword evidence="6" id="KW-1185">Reference proteome</keyword>
<evidence type="ECO:0000256" key="4">
    <source>
        <dbReference type="SAM" id="MobiDB-lite"/>
    </source>
</evidence>
<feature type="compositionally biased region" description="Basic and acidic residues" evidence="4">
    <location>
        <begin position="439"/>
        <end position="454"/>
    </location>
</feature>
<feature type="compositionally biased region" description="Acidic residues" evidence="4">
    <location>
        <begin position="367"/>
        <end position="387"/>
    </location>
</feature>
<dbReference type="OMA" id="QVIEPMD"/>
<dbReference type="PANTHER" id="PTHR14150">
    <property type="entry name" value="U3 SMALL NUCLEOLAR RNA-ASSOCIATED PROTEIN 14"/>
    <property type="match status" value="1"/>
</dbReference>
<dbReference type="EMBL" id="CCKQ01015183">
    <property type="protein sequence ID" value="CDW86983.1"/>
    <property type="molecule type" value="Genomic_DNA"/>
</dbReference>
<feature type="compositionally biased region" description="Basic and acidic residues" evidence="4">
    <location>
        <begin position="18"/>
        <end position="27"/>
    </location>
</feature>
<feature type="compositionally biased region" description="Acidic residues" evidence="4">
    <location>
        <begin position="401"/>
        <end position="438"/>
    </location>
</feature>
<dbReference type="Proteomes" id="UP000039865">
    <property type="component" value="Unassembled WGS sequence"/>
</dbReference>
<dbReference type="Pfam" id="PF04615">
    <property type="entry name" value="Utp14"/>
    <property type="match status" value="2"/>
</dbReference>
<feature type="compositionally biased region" description="Basic and acidic residues" evidence="4">
    <location>
        <begin position="558"/>
        <end position="570"/>
    </location>
</feature>
<name>A0A078B1C8_STYLE</name>
<sequence length="784" mass="91083">MGKKVKGNTSASKVNQDSNEKDLHSKMLDQIGLSVSDSKNIAKDSNKKSKHSNKKAERQQENVVDFDQEFMDDDEGGDQQLTLGDIFQSIGVSKLSEKEQKSKNNDTINASKLQKQIKELRKDAEKNPAISQPLTGRKRLQIEREQNYKQVQKHMKKWIPQVKENREADYVDFTTTDVIGEGGGVKLNSLNQIASNLKASQATSKLEQQIQQELSRQGLQSENDIKRKEQESLKNVLSSDQLEQRYQQIAQMKSLLFRQEMKNRRISKIKSKLYHKIKKREKDREEKKLIDYLEQIDPQAAQVYREKEEQKKVEERLKQRHASNNKFAKKLKRFGMMENENIRETYNEMMREKNTLKQRTKKVNPFVEDDDSDISDDDSGSEEEDDINAIRKKALKAIQNEIDDDASDDDEENDQSGDDDEEEDESEDEDSDEIDLNFDDQKKSQQKQKKETEKGILGLKFMQRGEERLKEQTKEQAKMLMQQIKEDQEILGLSDEDNNKNNAFVKASNKFGQSKLEIKQLETHNITDDQLKKAAVKLAGSKLNIDNETQNAKNSSKNNDDKKKKDKKQLEVTFDVKEDLKNFKPDNKKVISISKDDQVLRNLFIAPQDEEQAMEEFEKEKDEQIEDELGNKVKAPIVQRGWNEWAGDGVNESNHEKRQARVTEIKKKKIEELKKQRADSKLKGVVLNVEERDKKFAQKYLVKELPHPYKNVKQFEALMNVPIGKDWNTLQSHKRLIQPDVLTKAGTIIKPLKYKKDLPIRMETIEALVEHRHGKREKRPAAKF</sequence>
<evidence type="ECO:0000256" key="3">
    <source>
        <dbReference type="ARBA" id="ARBA00023242"/>
    </source>
</evidence>
<dbReference type="InterPro" id="IPR006709">
    <property type="entry name" value="SSU_processome_Utp14"/>
</dbReference>
<evidence type="ECO:0000313" key="6">
    <source>
        <dbReference type="Proteomes" id="UP000039865"/>
    </source>
</evidence>
<evidence type="ECO:0000256" key="2">
    <source>
        <dbReference type="ARBA" id="ARBA00022553"/>
    </source>
</evidence>
<feature type="region of interest" description="Disordered" evidence="4">
    <location>
        <begin position="541"/>
        <end position="570"/>
    </location>
</feature>
<dbReference type="PANTHER" id="PTHR14150:SF12">
    <property type="entry name" value="U3 SMALL NUCLEOLAR RNA-ASSOCIATED PROTEIN 14 HOMOLOG A"/>
    <property type="match status" value="1"/>
</dbReference>
<dbReference type="GO" id="GO:0006364">
    <property type="term" value="P:rRNA processing"/>
    <property type="evidence" value="ECO:0007669"/>
    <property type="project" value="InterPro"/>
</dbReference>
<keyword evidence="2" id="KW-0597">Phosphoprotein</keyword>
<feature type="compositionally biased region" description="Polar residues" evidence="4">
    <location>
        <begin position="7"/>
        <end position="17"/>
    </location>
</feature>
<proteinExistence type="predicted"/>
<dbReference type="InParanoid" id="A0A078B1C8"/>
<evidence type="ECO:0000313" key="5">
    <source>
        <dbReference type="EMBL" id="CDW86983.1"/>
    </source>
</evidence>
<protein>
    <submittedName>
        <fullName evidence="5">U3 small nucleolar rna-associated</fullName>
    </submittedName>
</protein>
<feature type="compositionally biased region" description="Acidic residues" evidence="4">
    <location>
        <begin position="64"/>
        <end position="77"/>
    </location>
</feature>
<evidence type="ECO:0000256" key="1">
    <source>
        <dbReference type="ARBA" id="ARBA00004604"/>
    </source>
</evidence>